<accession>A0A556QL52</accession>
<evidence type="ECO:0000256" key="1">
    <source>
        <dbReference type="SAM" id="SignalP"/>
    </source>
</evidence>
<feature type="chain" id="PRO_5021727848" description="Cytochrome c-552/4 domain-containing protein" evidence="1">
    <location>
        <begin position="25"/>
        <end position="397"/>
    </location>
</feature>
<dbReference type="Proteomes" id="UP000315648">
    <property type="component" value="Unassembled WGS sequence"/>
</dbReference>
<evidence type="ECO:0000313" key="3">
    <source>
        <dbReference type="EMBL" id="TSJ77368.1"/>
    </source>
</evidence>
<dbReference type="Pfam" id="PF13435">
    <property type="entry name" value="Cytochrome_C554"/>
    <property type="match status" value="1"/>
</dbReference>
<proteinExistence type="predicted"/>
<dbReference type="Gene3D" id="1.10.1130.10">
    <property type="entry name" value="Flavocytochrome C3, Chain A"/>
    <property type="match status" value="1"/>
</dbReference>
<organism evidence="3 4">
    <name type="scientific">Rariglobus hedericola</name>
    <dbReference type="NCBI Taxonomy" id="2597822"/>
    <lineage>
        <taxon>Bacteria</taxon>
        <taxon>Pseudomonadati</taxon>
        <taxon>Verrucomicrobiota</taxon>
        <taxon>Opitutia</taxon>
        <taxon>Opitutales</taxon>
        <taxon>Opitutaceae</taxon>
        <taxon>Rariglobus</taxon>
    </lineage>
</organism>
<reference evidence="3 4" key="1">
    <citation type="submission" date="2019-07" db="EMBL/GenBank/DDBJ databases">
        <title>Description of 53C-WASEF.</title>
        <authorList>
            <person name="Pitt A."/>
            <person name="Hahn M.W."/>
        </authorList>
    </citation>
    <scope>NUCLEOTIDE SEQUENCE [LARGE SCALE GENOMIC DNA]</scope>
    <source>
        <strain evidence="3 4">53C-WASEF</strain>
    </source>
</reference>
<evidence type="ECO:0000259" key="2">
    <source>
        <dbReference type="Pfam" id="PF13435"/>
    </source>
</evidence>
<comment type="caution">
    <text evidence="3">The sequence shown here is derived from an EMBL/GenBank/DDBJ whole genome shotgun (WGS) entry which is preliminary data.</text>
</comment>
<gene>
    <name evidence="3" type="ORF">FPL22_14850</name>
</gene>
<dbReference type="InterPro" id="IPR023155">
    <property type="entry name" value="Cyt_c-552/4"/>
</dbReference>
<dbReference type="SUPFAM" id="SSF48695">
    <property type="entry name" value="Multiheme cytochromes"/>
    <property type="match status" value="1"/>
</dbReference>
<protein>
    <recommendedName>
        <fullName evidence="2">Cytochrome c-552/4 domain-containing protein</fullName>
    </recommendedName>
</protein>
<feature type="domain" description="Cytochrome c-552/4" evidence="2">
    <location>
        <begin position="57"/>
        <end position="143"/>
    </location>
</feature>
<name>A0A556QL52_9BACT</name>
<dbReference type="OrthoDB" id="248740at2"/>
<sequence>MPILNYFITYSGCRLMLISTGLAAACLCNAEVTPPLIASDVFIHPSILGASSCATSGCHGGASEKSLQYAVWSQRDVHSRSFATLTTARSARMAEALNIPDPTVSTRCTTCHAPFHAVQVATPGLLAPDARVNEGVSCASCHGPAGDWLRSHTRTDYTHADKVAAGMKELGDLNARAGSCVACHQNIDTDLVVTGKHPRLIFELDGQTASQPRHWRETANYNGAQAWQVGQWVALREVSWAMLQQTASVDEIQRWQALVWLMQRAEGPDAVSAGVAGDARLAEPGPENYARARDIAARQARALATSFNSAQVSVLLRNLASTHAEFLDSKIASLQHAYRAERLVLALDRLLNALPAEKRSPDASARLTKLFAQVQSIPGFQPVEFSQSLDAFARTLR</sequence>
<dbReference type="AlphaFoldDB" id="A0A556QL52"/>
<dbReference type="EMBL" id="VMBG01000002">
    <property type="protein sequence ID" value="TSJ77368.1"/>
    <property type="molecule type" value="Genomic_DNA"/>
</dbReference>
<dbReference type="InterPro" id="IPR036280">
    <property type="entry name" value="Multihaem_cyt_sf"/>
</dbReference>
<keyword evidence="4" id="KW-1185">Reference proteome</keyword>
<keyword evidence="1" id="KW-0732">Signal</keyword>
<feature type="signal peptide" evidence="1">
    <location>
        <begin position="1"/>
        <end position="24"/>
    </location>
</feature>
<evidence type="ECO:0000313" key="4">
    <source>
        <dbReference type="Proteomes" id="UP000315648"/>
    </source>
</evidence>